<dbReference type="Gene3D" id="1.10.3210.10">
    <property type="entry name" value="Hypothetical protein af1432"/>
    <property type="match status" value="1"/>
</dbReference>
<comment type="caution">
    <text evidence="4">The sequence shown here is derived from an EMBL/GenBank/DDBJ whole genome shotgun (WGS) entry which is preliminary data.</text>
</comment>
<dbReference type="Gene3D" id="3.40.50.2300">
    <property type="match status" value="1"/>
</dbReference>
<feature type="modified residue" description="4-aspartylphosphate" evidence="1">
    <location>
        <position position="54"/>
    </location>
</feature>
<dbReference type="CDD" id="cd00077">
    <property type="entry name" value="HDc"/>
    <property type="match status" value="1"/>
</dbReference>
<protein>
    <submittedName>
        <fullName evidence="4">Response regulator receiver modulated metal dependent phosphohydrolase</fullName>
    </submittedName>
</protein>
<dbReference type="SUPFAM" id="SSF52172">
    <property type="entry name" value="CheY-like"/>
    <property type="match status" value="1"/>
</dbReference>
<dbReference type="EMBL" id="ADVR01000118">
    <property type="protein sequence ID" value="EFO79290.1"/>
    <property type="molecule type" value="Genomic_DNA"/>
</dbReference>
<dbReference type="SMART" id="SM00448">
    <property type="entry name" value="REC"/>
    <property type="match status" value="1"/>
</dbReference>
<dbReference type="PROSITE" id="PS51832">
    <property type="entry name" value="HD_GYP"/>
    <property type="match status" value="1"/>
</dbReference>
<dbReference type="STRING" id="765420.OSCT_2835"/>
<organism evidence="4 5">
    <name type="scientific">Oscillochloris trichoides DG-6</name>
    <dbReference type="NCBI Taxonomy" id="765420"/>
    <lineage>
        <taxon>Bacteria</taxon>
        <taxon>Bacillati</taxon>
        <taxon>Chloroflexota</taxon>
        <taxon>Chloroflexia</taxon>
        <taxon>Chloroflexales</taxon>
        <taxon>Chloroflexineae</taxon>
        <taxon>Oscillochloridaceae</taxon>
        <taxon>Oscillochloris</taxon>
    </lineage>
</organism>
<dbReference type="InterPro" id="IPR037522">
    <property type="entry name" value="HD_GYP_dom"/>
</dbReference>
<keyword evidence="1" id="KW-0597">Phosphoprotein</keyword>
<proteinExistence type="predicted"/>
<feature type="domain" description="HD-GYP" evidence="3">
    <location>
        <begin position="143"/>
        <end position="330"/>
    </location>
</feature>
<accession>E1IHN4</accession>
<dbReference type="eggNOG" id="COG3437">
    <property type="taxonomic scope" value="Bacteria"/>
</dbReference>
<name>E1IHN4_9CHLR</name>
<evidence type="ECO:0000259" key="3">
    <source>
        <dbReference type="PROSITE" id="PS51832"/>
    </source>
</evidence>
<dbReference type="PANTHER" id="PTHR45228">
    <property type="entry name" value="CYCLIC DI-GMP PHOSPHODIESTERASE TM_0186-RELATED"/>
    <property type="match status" value="1"/>
</dbReference>
<dbReference type="InterPro" id="IPR001789">
    <property type="entry name" value="Sig_transdc_resp-reg_receiver"/>
</dbReference>
<evidence type="ECO:0000259" key="2">
    <source>
        <dbReference type="PROSITE" id="PS50110"/>
    </source>
</evidence>
<feature type="domain" description="Response regulatory" evidence="2">
    <location>
        <begin position="5"/>
        <end position="121"/>
    </location>
</feature>
<dbReference type="Pfam" id="PF00072">
    <property type="entry name" value="Response_reg"/>
    <property type="match status" value="1"/>
</dbReference>
<evidence type="ECO:0000313" key="5">
    <source>
        <dbReference type="Proteomes" id="UP000054010"/>
    </source>
</evidence>
<sequence length="330" mass="37177">MAGASIVVADDEPVARELIASYLARDGHQIHTATNGLECLHLAREILPDLILLDVMMPTMDGLEACQHIRSDPLLAEVPVLIISTLDDRTSRLNGINAGADDFLTKPIDSLELRVRVQSITRLNRYRKLHESRRELETAYDALQQAYDTTILGWSRALDLRDRETEGHSQRVTNMSVRMAKMLGLPESEIVHLRRGALLHDIGKLGIPDAILHKPGPLTPEEWVIMRLHPVYAYEWLAPIEYLRPALDIPYCHHEKWDGSGYPQGLAGTAIPLAARIFAFADVWDAMRSDRPYRKSMPVERVKQHIAEISGSHFDPDLTPIFLALQEEIA</sequence>
<dbReference type="Pfam" id="PF13487">
    <property type="entry name" value="HD_5"/>
    <property type="match status" value="1"/>
</dbReference>
<reference evidence="4 5" key="1">
    <citation type="journal article" date="2011" name="J. Bacteriol.">
        <title>Draft genome sequence of the anoxygenic filamentous phototrophic bacterium Oscillochloris trichoides subsp. DG-6.</title>
        <authorList>
            <person name="Kuznetsov B.B."/>
            <person name="Ivanovsky R.N."/>
            <person name="Keppen O.I."/>
            <person name="Sukhacheva M.V."/>
            <person name="Bumazhkin B.K."/>
            <person name="Patutina E.O."/>
            <person name="Beletsky A.V."/>
            <person name="Mardanov A.V."/>
            <person name="Baslerov R.V."/>
            <person name="Panteleeva A.N."/>
            <person name="Kolganova T.V."/>
            <person name="Ravin N.V."/>
            <person name="Skryabin K.G."/>
        </authorList>
    </citation>
    <scope>NUCLEOTIDE SEQUENCE [LARGE SCALE GENOMIC DNA]</scope>
    <source>
        <strain evidence="4 5">DG-6</strain>
    </source>
</reference>
<dbReference type="InterPro" id="IPR052020">
    <property type="entry name" value="Cyclic_di-GMP/3'3'-cGAMP_PDE"/>
</dbReference>
<gene>
    <name evidence="4" type="ORF">OSCT_2835</name>
</gene>
<evidence type="ECO:0000256" key="1">
    <source>
        <dbReference type="PROSITE-ProRule" id="PRU00169"/>
    </source>
</evidence>
<dbReference type="InterPro" id="IPR011006">
    <property type="entry name" value="CheY-like_superfamily"/>
</dbReference>
<dbReference type="GO" id="GO:0000160">
    <property type="term" value="P:phosphorelay signal transduction system"/>
    <property type="evidence" value="ECO:0007669"/>
    <property type="project" value="InterPro"/>
</dbReference>
<evidence type="ECO:0000313" key="4">
    <source>
        <dbReference type="EMBL" id="EFO79290.1"/>
    </source>
</evidence>
<dbReference type="InterPro" id="IPR003607">
    <property type="entry name" value="HD/PDEase_dom"/>
</dbReference>
<dbReference type="Proteomes" id="UP000054010">
    <property type="component" value="Unassembled WGS sequence"/>
</dbReference>
<dbReference type="GO" id="GO:0016787">
    <property type="term" value="F:hydrolase activity"/>
    <property type="evidence" value="ECO:0007669"/>
    <property type="project" value="UniProtKB-KW"/>
</dbReference>
<dbReference type="AlphaFoldDB" id="E1IHN4"/>
<keyword evidence="5" id="KW-1185">Reference proteome</keyword>
<dbReference type="HOGENOM" id="CLU_000445_92_10_0"/>
<dbReference type="OrthoDB" id="9804863at2"/>
<dbReference type="PANTHER" id="PTHR45228:SF1">
    <property type="entry name" value="CYCLIC DI-GMP PHOSPHODIESTERASE TM_0186"/>
    <property type="match status" value="1"/>
</dbReference>
<dbReference type="SMART" id="SM00471">
    <property type="entry name" value="HDc"/>
    <property type="match status" value="1"/>
</dbReference>
<dbReference type="SUPFAM" id="SSF109604">
    <property type="entry name" value="HD-domain/PDEase-like"/>
    <property type="match status" value="1"/>
</dbReference>
<dbReference type="PROSITE" id="PS50110">
    <property type="entry name" value="RESPONSE_REGULATORY"/>
    <property type="match status" value="1"/>
</dbReference>